<organism evidence="1 2">
    <name type="scientific">Ferriphaselus amnicola</name>
    <dbReference type="NCBI Taxonomy" id="1188319"/>
    <lineage>
        <taxon>Bacteria</taxon>
        <taxon>Pseudomonadati</taxon>
        <taxon>Pseudomonadota</taxon>
        <taxon>Betaproteobacteria</taxon>
        <taxon>Nitrosomonadales</taxon>
        <taxon>Gallionellaceae</taxon>
        <taxon>Ferriphaselus</taxon>
    </lineage>
</organism>
<dbReference type="AlphaFoldDB" id="A0A2Z6GE07"/>
<evidence type="ECO:0000313" key="2">
    <source>
        <dbReference type="Proteomes" id="UP000033070"/>
    </source>
</evidence>
<name>A0A2Z6GE07_9PROT</name>
<gene>
    <name evidence="1" type="ORF">OYT1_ch2338</name>
</gene>
<sequence length="41" mass="4671">MTQCQCNEDDENRDVNLAPFGHAGYILMETNNLIFSPKKVN</sequence>
<dbReference type="Proteomes" id="UP000033070">
    <property type="component" value="Chromosome"/>
</dbReference>
<accession>A0A2Z6GE07</accession>
<dbReference type="EMBL" id="AP018738">
    <property type="protein sequence ID" value="BBE51853.1"/>
    <property type="molecule type" value="Genomic_DNA"/>
</dbReference>
<evidence type="ECO:0000313" key="1">
    <source>
        <dbReference type="EMBL" id="BBE51853.1"/>
    </source>
</evidence>
<reference evidence="1 2" key="1">
    <citation type="submission" date="2018-06" db="EMBL/GenBank/DDBJ databases">
        <title>OYT1 Genome Sequencing.</title>
        <authorList>
            <person name="Kato S."/>
            <person name="Itoh T."/>
            <person name="Ohkuma M."/>
        </authorList>
    </citation>
    <scope>NUCLEOTIDE SEQUENCE [LARGE SCALE GENOMIC DNA]</scope>
    <source>
        <strain evidence="1 2">OYT1</strain>
    </source>
</reference>
<proteinExistence type="predicted"/>
<dbReference type="KEGG" id="fam:OYT1_ch2338"/>
<keyword evidence="2" id="KW-1185">Reference proteome</keyword>
<protein>
    <submittedName>
        <fullName evidence="1">Uncharacterized protein</fullName>
    </submittedName>
</protein>